<proteinExistence type="inferred from homology"/>
<dbReference type="SUPFAM" id="SSF82109">
    <property type="entry name" value="MIR domain"/>
    <property type="match status" value="1"/>
</dbReference>
<evidence type="ECO:0000256" key="1">
    <source>
        <dbReference type="ARBA" id="ARBA00004477"/>
    </source>
</evidence>
<dbReference type="SMART" id="SM00472">
    <property type="entry name" value="MIR"/>
    <property type="match status" value="3"/>
</dbReference>
<evidence type="ECO:0000256" key="8">
    <source>
        <dbReference type="ARBA" id="ARBA00022737"/>
    </source>
</evidence>
<dbReference type="EC" id="2.4.1.109" evidence="4 15"/>
<dbReference type="Pfam" id="PF16192">
    <property type="entry name" value="PMT_4TMC"/>
    <property type="match status" value="1"/>
</dbReference>
<feature type="transmembrane region" description="Helical" evidence="15">
    <location>
        <begin position="271"/>
        <end position="293"/>
    </location>
</feature>
<dbReference type="eggNOG" id="KOG3359">
    <property type="taxonomic scope" value="Eukaryota"/>
</dbReference>
<feature type="transmembrane region" description="Helical" evidence="15">
    <location>
        <begin position="185"/>
        <end position="203"/>
    </location>
</feature>
<comment type="catalytic activity">
    <reaction evidence="14 15">
        <text>a di-trans,poly-cis-dolichyl beta-D-mannosyl phosphate + L-seryl-[protein] = 3-O-(alpha-D-mannosyl)-L-seryl-[protein] + a di-trans,poly-cis-dolichyl phosphate + H(+)</text>
        <dbReference type="Rhea" id="RHEA:17377"/>
        <dbReference type="Rhea" id="RHEA-COMP:9863"/>
        <dbReference type="Rhea" id="RHEA-COMP:13546"/>
        <dbReference type="Rhea" id="RHEA-COMP:19498"/>
        <dbReference type="Rhea" id="RHEA-COMP:19501"/>
        <dbReference type="ChEBI" id="CHEBI:15378"/>
        <dbReference type="ChEBI" id="CHEBI:29999"/>
        <dbReference type="ChEBI" id="CHEBI:57683"/>
        <dbReference type="ChEBI" id="CHEBI:58211"/>
        <dbReference type="ChEBI" id="CHEBI:137321"/>
        <dbReference type="EC" id="2.4.1.109"/>
    </reaction>
</comment>
<keyword evidence="11 15" id="KW-0472">Membrane</keyword>
<dbReference type="Proteomes" id="UP000005220">
    <property type="component" value="Chromosome 11"/>
</dbReference>
<evidence type="ECO:0000256" key="13">
    <source>
        <dbReference type="ARBA" id="ARBA00045085"/>
    </source>
</evidence>
<dbReference type="CDD" id="cd23283">
    <property type="entry name" value="beta-trefoil_MIR_PMT1-like"/>
    <property type="match status" value="1"/>
</dbReference>
<keyword evidence="5 15" id="KW-0328">Glycosyltransferase</keyword>
<evidence type="ECO:0000256" key="14">
    <source>
        <dbReference type="ARBA" id="ARBA00045102"/>
    </source>
</evidence>
<dbReference type="InterPro" id="IPR036300">
    <property type="entry name" value="MIR_dom_sf"/>
</dbReference>
<dbReference type="PANTHER" id="PTHR10050:SF50">
    <property type="entry name" value="DOLICHYL-PHOSPHATE-MANNOSE--PROTEIN MANNOSYLTRANSFERASE 1-RELATED"/>
    <property type="match status" value="1"/>
</dbReference>
<dbReference type="Pfam" id="PF02815">
    <property type="entry name" value="MIR"/>
    <property type="match status" value="1"/>
</dbReference>
<keyword evidence="9 15" id="KW-0256">Endoplasmic reticulum</keyword>
<evidence type="ECO:0000256" key="4">
    <source>
        <dbReference type="ARBA" id="ARBA00012839"/>
    </source>
</evidence>
<comment type="function">
    <text evidence="15">Transfers mannose from Dol-P-mannose to Ser or Thr residues on proteins.</text>
</comment>
<feature type="region of interest" description="Disordered" evidence="16">
    <location>
        <begin position="787"/>
        <end position="910"/>
    </location>
</feature>
<evidence type="ECO:0000256" key="10">
    <source>
        <dbReference type="ARBA" id="ARBA00022989"/>
    </source>
</evidence>
<dbReference type="HOGENOM" id="CLU_008438_2_0_1"/>
<evidence type="ECO:0000256" key="11">
    <source>
        <dbReference type="ARBA" id="ARBA00023136"/>
    </source>
</evidence>
<dbReference type="RefSeq" id="XP_003959730.1">
    <property type="nucleotide sequence ID" value="XM_003959681.1"/>
</dbReference>
<accession>H2B1U5</accession>
<feature type="transmembrane region" description="Helical" evidence="15">
    <location>
        <begin position="587"/>
        <end position="608"/>
    </location>
</feature>
<feature type="transmembrane region" description="Helical" evidence="15">
    <location>
        <begin position="684"/>
        <end position="700"/>
    </location>
</feature>
<evidence type="ECO:0000256" key="5">
    <source>
        <dbReference type="ARBA" id="ARBA00022676"/>
    </source>
</evidence>
<evidence type="ECO:0000256" key="7">
    <source>
        <dbReference type="ARBA" id="ARBA00022692"/>
    </source>
</evidence>
<evidence type="ECO:0000259" key="17">
    <source>
        <dbReference type="PROSITE" id="PS50919"/>
    </source>
</evidence>
<evidence type="ECO:0000256" key="6">
    <source>
        <dbReference type="ARBA" id="ARBA00022679"/>
    </source>
</evidence>
<sequence>MASVKKEKISKELEEPNVIELDVKKGPFRPYLSKTDAIDKVCLSTSNTEKLAIGALAAVASVVRIYKLNWPKSVVADEGYLGSIISRYVSHQFFIDSSPPLVSLIFSTVAKLFGFNGDFDFEYIGTDYSADVPYEQIRYVPAFLGVLTILLMFQTLRVSGVRMWIAFATSLAFTFENSFATVSRYMLPESPFVFFIALAAYLYKKSELYAIDSCSSYKFVIGSAIALGCSISTKWAGAFAIVWVGVMIVLRMIFLVGDLSKPVKPTLSHSIMKGLIVVIVPCLFYLFTFWYSFSLQTIDGFGSQLLSPEYKSTLEGNTVPSNLVADIGVGSRITLRHTGTTGGYLHSHKHMYPAGSEQQQVSLYPYADMNNEWTIELYDKPDEIITSFEGLNDTTKIRLKHSTHCRLHSHDHKAPASENTDWQKEVTCYGYQGFSGDANDDWIIEIDKKASKPGEAQECVKAIDSKFRLKHALSGCYLFSHPRKLPSWGFEQQEVTCAHNGRGFLTLWSVEKNEHPYLSEDAERVSYQKSSFFEKFKEIHSKMLKVDDMLTSSIVADSNPLTWPFSLNGVEFWKLHNRTVYFLGNAVMWWSVSAFIGIFGVLVAYELFAWQLGKSILESKYSIKFHIEICQYLIGYVINFIPFLFVTGHISITSYLPSYYFGILALGLGLDSVVSWIFRTRKHIGYVAVAAFVTLNIYFFRDRSALVYGSEWTRDLCVQSKWLESWDYNCDAFLYNYDSYRGAELPTKTTVFINTKSLKIEMPNETSDADVDSEFDKIMREPGEHVFVDQNGNPLTPEQAKAAYEKNARNEEAEEQNVKNDDDVNLHKEENQEAHKQEQEQAPKEDRKVEEQVPKEEVKVEQQVPSEEMQVEEQVKEQLIDQQAENRSQQEEVQNDEQAVVGEGEDKDKD</sequence>
<reference evidence="18 19" key="1">
    <citation type="journal article" date="2011" name="Proc. Natl. Acad. Sci. U.S.A.">
        <title>Evolutionary erosion of yeast sex chromosomes by mating-type switching accidents.</title>
        <authorList>
            <person name="Gordon J.L."/>
            <person name="Armisen D."/>
            <person name="Proux-Wera E."/>
            <person name="Oheigeartaigh S.S."/>
            <person name="Byrne K.P."/>
            <person name="Wolfe K.H."/>
        </authorList>
    </citation>
    <scope>NUCLEOTIDE SEQUENCE [LARGE SCALE GENOMIC DNA]</scope>
    <source>
        <strain evidence="19">ATCC 22294 / BCRC 22015 / CBS 2517 / CECT 1963 / NBRC 1671 / NRRL Y-8276</strain>
    </source>
</reference>
<evidence type="ECO:0000256" key="16">
    <source>
        <dbReference type="SAM" id="MobiDB-lite"/>
    </source>
</evidence>
<evidence type="ECO:0000256" key="12">
    <source>
        <dbReference type="ARBA" id="ARBA00023180"/>
    </source>
</evidence>
<evidence type="ECO:0000313" key="19">
    <source>
        <dbReference type="Proteomes" id="UP000005220"/>
    </source>
</evidence>
<dbReference type="InterPro" id="IPR032421">
    <property type="entry name" value="PMT_4TMC"/>
</dbReference>
<feature type="domain" description="MIR" evidence="17">
    <location>
        <begin position="457"/>
        <end position="513"/>
    </location>
</feature>
<dbReference type="GO" id="GO:0004169">
    <property type="term" value="F:dolichyl-phosphate-mannose-protein mannosyltransferase activity"/>
    <property type="evidence" value="ECO:0007669"/>
    <property type="project" value="UniProtKB-UniRule"/>
</dbReference>
<evidence type="ECO:0000256" key="2">
    <source>
        <dbReference type="ARBA" id="ARBA00004922"/>
    </source>
</evidence>
<keyword evidence="12" id="KW-0325">Glycoprotein</keyword>
<comment type="pathway">
    <text evidence="2 15">Protein modification; protein glycosylation.</text>
</comment>
<feature type="transmembrane region" description="Helical" evidence="15">
    <location>
        <begin position="629"/>
        <end position="652"/>
    </location>
</feature>
<feature type="domain" description="MIR" evidence="17">
    <location>
        <begin position="324"/>
        <end position="378"/>
    </location>
</feature>
<dbReference type="Pfam" id="PF02366">
    <property type="entry name" value="PMT"/>
    <property type="match status" value="1"/>
</dbReference>
<comment type="subcellular location">
    <subcellularLocation>
        <location evidence="1 15">Endoplasmic reticulum membrane</location>
        <topology evidence="1 15">Multi-pass membrane protein</topology>
    </subcellularLocation>
</comment>
<dbReference type="GeneID" id="13886783"/>
<dbReference type="STRING" id="1071382.H2B1U5"/>
<evidence type="ECO:0000256" key="9">
    <source>
        <dbReference type="ARBA" id="ARBA00022824"/>
    </source>
</evidence>
<dbReference type="InterPro" id="IPR016093">
    <property type="entry name" value="MIR_motif"/>
</dbReference>
<evidence type="ECO:0000256" key="15">
    <source>
        <dbReference type="RuleBase" id="RU367007"/>
    </source>
</evidence>
<keyword evidence="10 15" id="KW-1133">Transmembrane helix</keyword>
<dbReference type="EMBL" id="HE650831">
    <property type="protein sequence ID" value="CCF60595.1"/>
    <property type="molecule type" value="Genomic_DNA"/>
</dbReference>
<gene>
    <name evidence="18" type="primary">KAFR0K02390</name>
    <name evidence="18" type="ORF">KAFR_0K02390</name>
</gene>
<dbReference type="InterPro" id="IPR003342">
    <property type="entry name" value="ArnT-like_N"/>
</dbReference>
<keyword evidence="6 15" id="KW-0808">Transferase</keyword>
<protein>
    <recommendedName>
        <fullName evidence="4 15">Dolichyl-phosphate-mannose--protein mannosyltransferase</fullName>
        <ecNumber evidence="4 15">2.4.1.109</ecNumber>
    </recommendedName>
</protein>
<dbReference type="GO" id="GO:0097585">
    <property type="term" value="C:dolichyl-phosphate-mannose-protein mannosyltransferase Pmt5p-Pmt3p dimer complex"/>
    <property type="evidence" value="ECO:0007669"/>
    <property type="project" value="EnsemblFungi"/>
</dbReference>
<name>H2B1U5_KAZAF</name>
<dbReference type="Gene3D" id="2.80.10.50">
    <property type="match status" value="1"/>
</dbReference>
<dbReference type="AlphaFoldDB" id="H2B1U5"/>
<dbReference type="InParanoid" id="H2B1U5"/>
<keyword evidence="7 15" id="KW-0812">Transmembrane</keyword>
<dbReference type="InterPro" id="IPR027005">
    <property type="entry name" value="PMT-like"/>
</dbReference>
<feature type="transmembrane region" description="Helical" evidence="15">
    <location>
        <begin position="658"/>
        <end position="677"/>
    </location>
</feature>
<keyword evidence="19" id="KW-1185">Reference proteome</keyword>
<dbReference type="GO" id="GO:0097584">
    <property type="term" value="C:dolichyl-phosphate-mannose-protein mannosyltransferase Pmt5p-Pmt2p dimer complex"/>
    <property type="evidence" value="ECO:0007669"/>
    <property type="project" value="EnsemblFungi"/>
</dbReference>
<evidence type="ECO:0000256" key="3">
    <source>
        <dbReference type="ARBA" id="ARBA00007222"/>
    </source>
</evidence>
<comment type="similarity">
    <text evidence="3 15">Belongs to the glycosyltransferase 39 family.</text>
</comment>
<dbReference type="KEGG" id="kaf:KAFR_0K02390"/>
<organism evidence="18 19">
    <name type="scientific">Kazachstania africana (strain ATCC 22294 / BCRC 22015 / CBS 2517 / CECT 1963 / NBRC 1671 / NRRL Y-8276)</name>
    <name type="common">Yeast</name>
    <name type="synonym">Kluyveromyces africanus</name>
    <dbReference type="NCBI Taxonomy" id="1071382"/>
    <lineage>
        <taxon>Eukaryota</taxon>
        <taxon>Fungi</taxon>
        <taxon>Dikarya</taxon>
        <taxon>Ascomycota</taxon>
        <taxon>Saccharomycotina</taxon>
        <taxon>Saccharomycetes</taxon>
        <taxon>Saccharomycetales</taxon>
        <taxon>Saccharomycetaceae</taxon>
        <taxon>Kazachstania</taxon>
    </lineage>
</organism>
<dbReference type="PROSITE" id="PS50919">
    <property type="entry name" value="MIR"/>
    <property type="match status" value="2"/>
</dbReference>
<feature type="compositionally biased region" description="Basic and acidic residues" evidence="16">
    <location>
        <begin position="803"/>
        <end position="860"/>
    </location>
</feature>
<dbReference type="UniPathway" id="UPA00378"/>
<dbReference type="OrthoDB" id="292747at2759"/>
<feature type="transmembrane region" description="Helical" evidence="15">
    <location>
        <begin position="142"/>
        <end position="165"/>
    </location>
</feature>
<feature type="transmembrane region" description="Helical" evidence="15">
    <location>
        <begin position="239"/>
        <end position="259"/>
    </location>
</feature>
<comment type="catalytic activity">
    <reaction evidence="13 15">
        <text>a di-trans,poly-cis-dolichyl beta-D-mannosyl phosphate + L-threonyl-[protein] = 3-O-(alpha-D-mannosyl)-L-threonyl-[protein] + a di-trans,poly-cis-dolichyl phosphate + H(+)</text>
        <dbReference type="Rhea" id="RHEA:53396"/>
        <dbReference type="Rhea" id="RHEA-COMP:11060"/>
        <dbReference type="Rhea" id="RHEA-COMP:13547"/>
        <dbReference type="Rhea" id="RHEA-COMP:19498"/>
        <dbReference type="Rhea" id="RHEA-COMP:19501"/>
        <dbReference type="ChEBI" id="CHEBI:15378"/>
        <dbReference type="ChEBI" id="CHEBI:30013"/>
        <dbReference type="ChEBI" id="CHEBI:57683"/>
        <dbReference type="ChEBI" id="CHEBI:58211"/>
        <dbReference type="ChEBI" id="CHEBI:137323"/>
        <dbReference type="EC" id="2.4.1.109"/>
    </reaction>
</comment>
<dbReference type="PANTHER" id="PTHR10050">
    <property type="entry name" value="DOLICHYL-PHOSPHATE-MANNOSE--PROTEIN MANNOSYLTRANSFERASE"/>
    <property type="match status" value="1"/>
</dbReference>
<evidence type="ECO:0000313" key="18">
    <source>
        <dbReference type="EMBL" id="CCF60595.1"/>
    </source>
</evidence>
<keyword evidence="8" id="KW-0677">Repeat</keyword>